<evidence type="ECO:0000313" key="3">
    <source>
        <dbReference type="Proteomes" id="UP000813385"/>
    </source>
</evidence>
<feature type="compositionally biased region" description="Polar residues" evidence="1">
    <location>
        <begin position="88"/>
        <end position="100"/>
    </location>
</feature>
<reference evidence="2" key="1">
    <citation type="journal article" date="2021" name="Nat. Commun.">
        <title>Genetic determinants of endophytism in the Arabidopsis root mycobiome.</title>
        <authorList>
            <person name="Mesny F."/>
            <person name="Miyauchi S."/>
            <person name="Thiergart T."/>
            <person name="Pickel B."/>
            <person name="Atanasova L."/>
            <person name="Karlsson M."/>
            <person name="Huettel B."/>
            <person name="Barry K.W."/>
            <person name="Haridas S."/>
            <person name="Chen C."/>
            <person name="Bauer D."/>
            <person name="Andreopoulos W."/>
            <person name="Pangilinan J."/>
            <person name="LaButti K."/>
            <person name="Riley R."/>
            <person name="Lipzen A."/>
            <person name="Clum A."/>
            <person name="Drula E."/>
            <person name="Henrissat B."/>
            <person name="Kohler A."/>
            <person name="Grigoriev I.V."/>
            <person name="Martin F.M."/>
            <person name="Hacquard S."/>
        </authorList>
    </citation>
    <scope>NUCLEOTIDE SEQUENCE</scope>
    <source>
        <strain evidence="2">MPI-CAGE-AT-0016</strain>
    </source>
</reference>
<evidence type="ECO:0000313" key="2">
    <source>
        <dbReference type="EMBL" id="KAH7375807.1"/>
    </source>
</evidence>
<comment type="caution">
    <text evidence="2">The sequence shown here is derived from an EMBL/GenBank/DDBJ whole genome shotgun (WGS) entry which is preliminary data.</text>
</comment>
<feature type="compositionally biased region" description="Polar residues" evidence="1">
    <location>
        <begin position="70"/>
        <end position="80"/>
    </location>
</feature>
<proteinExistence type="predicted"/>
<dbReference type="OrthoDB" id="5332316at2759"/>
<accession>A0A8K0TR45</accession>
<protein>
    <submittedName>
        <fullName evidence="2">Uncharacterized protein</fullName>
    </submittedName>
</protein>
<gene>
    <name evidence="2" type="ORF">B0T11DRAFT_314282</name>
</gene>
<keyword evidence="3" id="KW-1185">Reference proteome</keyword>
<dbReference type="EMBL" id="JAGPXD010000001">
    <property type="protein sequence ID" value="KAH7375807.1"/>
    <property type="molecule type" value="Genomic_DNA"/>
</dbReference>
<evidence type="ECO:0000256" key="1">
    <source>
        <dbReference type="SAM" id="MobiDB-lite"/>
    </source>
</evidence>
<feature type="compositionally biased region" description="Basic and acidic residues" evidence="1">
    <location>
        <begin position="111"/>
        <end position="120"/>
    </location>
</feature>
<feature type="region of interest" description="Disordered" evidence="1">
    <location>
        <begin position="386"/>
        <end position="413"/>
    </location>
</feature>
<name>A0A8K0TR45_9PEZI</name>
<dbReference type="AlphaFoldDB" id="A0A8K0TR45"/>
<feature type="compositionally biased region" description="Basic and acidic residues" evidence="1">
    <location>
        <begin position="43"/>
        <end position="63"/>
    </location>
</feature>
<sequence length="467" mass="52096">MRWAETTKRIGAPLAKQSIFQSPTQTSPVCPACRLFSVSSPARQDERPYKKNTDTSKPKDTQTHGRSRRQAGTAQTSTLFTKLFPDVTNGSQTETSSPTGQPIGLKPIQNRTEKKPQRLNDRLRRAADGGKLWLEKRKERIDTNELRAWLESQAEREEGGEGGLDKVPDVVKNTPAVLIMFNASKSLTESDFHRLVRQNQHLEGWNSQLEKVDQAYDRNTLEPFGCYFLHFNSVEAARKFQLQAQKLHNKPISNNLDPYSTPSLRLEASPETPLRLKMYTIDPHTLARLRGFTLDGIIGKPEPAVGSEKKKTHILPSQALGESHRVVLSLQQGAVGLSMLQDLLRQDGMHRNLAWDVTDILPYHAGKVMAISGRMKKGLAWKSRTAVKPAPEDASQPPEEAVGEAPQAGELASAETPLKSGRFVLSFGAEAEARRFTRMWHRREFHLPQGAAPDTNPTITVNAMIPL</sequence>
<feature type="region of interest" description="Disordered" evidence="1">
    <location>
        <begin position="41"/>
        <end position="120"/>
    </location>
</feature>
<dbReference type="Proteomes" id="UP000813385">
    <property type="component" value="Unassembled WGS sequence"/>
</dbReference>
<organism evidence="2 3">
    <name type="scientific">Plectosphaerella cucumerina</name>
    <dbReference type="NCBI Taxonomy" id="40658"/>
    <lineage>
        <taxon>Eukaryota</taxon>
        <taxon>Fungi</taxon>
        <taxon>Dikarya</taxon>
        <taxon>Ascomycota</taxon>
        <taxon>Pezizomycotina</taxon>
        <taxon>Sordariomycetes</taxon>
        <taxon>Hypocreomycetidae</taxon>
        <taxon>Glomerellales</taxon>
        <taxon>Plectosphaerellaceae</taxon>
        <taxon>Plectosphaerella</taxon>
    </lineage>
</organism>